<reference evidence="2 3" key="1">
    <citation type="submission" date="2018-06" db="EMBL/GenBank/DDBJ databases">
        <title>Genomic Encyclopedia of Archaeal and Bacterial Type Strains, Phase II (KMG-II): from individual species to whole genera.</title>
        <authorList>
            <person name="Goeker M."/>
        </authorList>
    </citation>
    <scope>NUCLEOTIDE SEQUENCE [LARGE SCALE GENOMIC DNA]</scope>
    <source>
        <strain evidence="2 3">ATCC BAA-1881</strain>
    </source>
</reference>
<organism evidence="2 3">
    <name type="scientific">Thermosporothrix hazakensis</name>
    <dbReference type="NCBI Taxonomy" id="644383"/>
    <lineage>
        <taxon>Bacteria</taxon>
        <taxon>Bacillati</taxon>
        <taxon>Chloroflexota</taxon>
        <taxon>Ktedonobacteria</taxon>
        <taxon>Ktedonobacterales</taxon>
        <taxon>Thermosporotrichaceae</taxon>
        <taxon>Thermosporothrix</taxon>
    </lineage>
</organism>
<feature type="region of interest" description="Disordered" evidence="1">
    <location>
        <begin position="64"/>
        <end position="91"/>
    </location>
</feature>
<dbReference type="Proteomes" id="UP000248806">
    <property type="component" value="Unassembled WGS sequence"/>
</dbReference>
<dbReference type="AlphaFoldDB" id="A0A326U152"/>
<evidence type="ECO:0000256" key="1">
    <source>
        <dbReference type="SAM" id="MobiDB-lite"/>
    </source>
</evidence>
<accession>A0A326U152</accession>
<comment type="caution">
    <text evidence="2">The sequence shown here is derived from an EMBL/GenBank/DDBJ whole genome shotgun (WGS) entry which is preliminary data.</text>
</comment>
<dbReference type="EMBL" id="QKUF01000024">
    <property type="protein sequence ID" value="PZW23888.1"/>
    <property type="molecule type" value="Genomic_DNA"/>
</dbReference>
<gene>
    <name evidence="2" type="ORF">EI42_04811</name>
</gene>
<keyword evidence="3" id="KW-1185">Reference proteome</keyword>
<dbReference type="RefSeq" id="WP_111325116.1">
    <property type="nucleotide sequence ID" value="NZ_BIFX01000001.1"/>
</dbReference>
<name>A0A326U152_THEHA</name>
<proteinExistence type="predicted"/>
<sequence length="91" mass="10152">MITPEQLGNIEQLRKNVLELVQKGVSDEYLLTTYNQVLRVLNTRLPKIRVRVDSSSLKAESKGIVTAQRNSLRKKKTVSSGATQNPSQKSA</sequence>
<evidence type="ECO:0000313" key="2">
    <source>
        <dbReference type="EMBL" id="PZW23888.1"/>
    </source>
</evidence>
<protein>
    <submittedName>
        <fullName evidence="2">Uncharacterized protein</fullName>
    </submittedName>
</protein>
<evidence type="ECO:0000313" key="3">
    <source>
        <dbReference type="Proteomes" id="UP000248806"/>
    </source>
</evidence>
<feature type="compositionally biased region" description="Polar residues" evidence="1">
    <location>
        <begin position="78"/>
        <end position="91"/>
    </location>
</feature>
<dbReference type="OrthoDB" id="166029at2"/>